<evidence type="ECO:0000313" key="3">
    <source>
        <dbReference type="Proteomes" id="UP000593573"/>
    </source>
</evidence>
<feature type="transmembrane region" description="Helical" evidence="1">
    <location>
        <begin position="34"/>
        <end position="54"/>
    </location>
</feature>
<proteinExistence type="predicted"/>
<dbReference type="Proteomes" id="UP000593573">
    <property type="component" value="Unassembled WGS sequence"/>
</dbReference>
<organism evidence="2 3">
    <name type="scientific">Gossypium klotzschianum</name>
    <dbReference type="NCBI Taxonomy" id="34286"/>
    <lineage>
        <taxon>Eukaryota</taxon>
        <taxon>Viridiplantae</taxon>
        <taxon>Streptophyta</taxon>
        <taxon>Embryophyta</taxon>
        <taxon>Tracheophyta</taxon>
        <taxon>Spermatophyta</taxon>
        <taxon>Magnoliopsida</taxon>
        <taxon>eudicotyledons</taxon>
        <taxon>Gunneridae</taxon>
        <taxon>Pentapetalae</taxon>
        <taxon>rosids</taxon>
        <taxon>malvids</taxon>
        <taxon>Malvales</taxon>
        <taxon>Malvaceae</taxon>
        <taxon>Malvoideae</taxon>
        <taxon>Gossypium</taxon>
    </lineage>
</organism>
<reference evidence="2 3" key="1">
    <citation type="journal article" date="2019" name="Genome Biol. Evol.">
        <title>Insights into the evolution of the New World diploid cottons (Gossypium, subgenus Houzingenia) based on genome sequencing.</title>
        <authorList>
            <person name="Grover C.E."/>
            <person name="Arick M.A. 2nd"/>
            <person name="Thrash A."/>
            <person name="Conover J.L."/>
            <person name="Sanders W.S."/>
            <person name="Peterson D.G."/>
            <person name="Frelichowski J.E."/>
            <person name="Scheffler J.A."/>
            <person name="Scheffler B.E."/>
            <person name="Wendel J.F."/>
        </authorList>
    </citation>
    <scope>NUCLEOTIDE SEQUENCE [LARGE SCALE GENOMIC DNA]</scope>
    <source>
        <strain evidence="2">57</strain>
        <tissue evidence="2">Leaf</tissue>
    </source>
</reference>
<evidence type="ECO:0000313" key="2">
    <source>
        <dbReference type="EMBL" id="MBA0664504.1"/>
    </source>
</evidence>
<keyword evidence="3" id="KW-1185">Reference proteome</keyword>
<keyword evidence="1" id="KW-0472">Membrane</keyword>
<dbReference type="OrthoDB" id="10358760at2759"/>
<protein>
    <submittedName>
        <fullName evidence="2">Uncharacterized protein</fullName>
    </submittedName>
</protein>
<gene>
    <name evidence="2" type="ORF">Goklo_004490</name>
</gene>
<sequence>MRMIGSSHFQNEIREFIRRYLSSPLYVVVRFSLLYSHQLVSLIRLVILLLNLSLKDF</sequence>
<evidence type="ECO:0000256" key="1">
    <source>
        <dbReference type="SAM" id="Phobius"/>
    </source>
</evidence>
<keyword evidence="1" id="KW-0812">Transmembrane</keyword>
<dbReference type="EMBL" id="JABFAB010000011">
    <property type="protein sequence ID" value="MBA0664504.1"/>
    <property type="molecule type" value="Genomic_DNA"/>
</dbReference>
<dbReference type="AlphaFoldDB" id="A0A7J8VPY2"/>
<accession>A0A7J8VPY2</accession>
<comment type="caution">
    <text evidence="2">The sequence shown here is derived from an EMBL/GenBank/DDBJ whole genome shotgun (WGS) entry which is preliminary data.</text>
</comment>
<keyword evidence="1" id="KW-1133">Transmembrane helix</keyword>
<name>A0A7J8VPY2_9ROSI</name>